<accession>A0AAQ4CMW9</accession>
<proteinExistence type="inferred from homology"/>
<dbReference type="PIRSF" id="PIRSF006380">
    <property type="entry name" value="UCP006380"/>
    <property type="match status" value="1"/>
</dbReference>
<name>A0AAQ4CMW9_9CREN</name>
<dbReference type="Pfam" id="PF01949">
    <property type="entry name" value="Endo_dU"/>
    <property type="match status" value="1"/>
</dbReference>
<dbReference type="PANTHER" id="PTHR39518">
    <property type="entry name" value="UPF0215 PROTEIN MJ1150"/>
    <property type="match status" value="1"/>
</dbReference>
<dbReference type="KEGG" id="scas:SACC_01670"/>
<dbReference type="RefSeq" id="WP_229572512.1">
    <property type="nucleotide sequence ID" value="NZ_AP025226.1"/>
</dbReference>
<organism evidence="2 3">
    <name type="scientific">Saccharolobus caldissimus</name>
    <dbReference type="NCBI Taxonomy" id="1702097"/>
    <lineage>
        <taxon>Archaea</taxon>
        <taxon>Thermoproteota</taxon>
        <taxon>Thermoprotei</taxon>
        <taxon>Sulfolobales</taxon>
        <taxon>Sulfolobaceae</taxon>
        <taxon>Saccharolobus</taxon>
    </lineage>
</organism>
<dbReference type="Proteomes" id="UP001319921">
    <property type="component" value="Chromosome"/>
</dbReference>
<dbReference type="GeneID" id="68864886"/>
<dbReference type="PANTHER" id="PTHR39518:SF2">
    <property type="entry name" value="UPF0215 PROTEIN MJ1150"/>
    <property type="match status" value="1"/>
</dbReference>
<dbReference type="EMBL" id="AP025226">
    <property type="protein sequence ID" value="BDB97150.1"/>
    <property type="molecule type" value="Genomic_DNA"/>
</dbReference>
<gene>
    <name evidence="2" type="ORF">SACC_01670</name>
</gene>
<evidence type="ECO:0000256" key="1">
    <source>
        <dbReference type="HAMAP-Rule" id="MF_00582"/>
    </source>
</evidence>
<evidence type="ECO:0000313" key="2">
    <source>
        <dbReference type="EMBL" id="BDB97150.1"/>
    </source>
</evidence>
<dbReference type="AlphaFoldDB" id="A0AAQ4CMW9"/>
<keyword evidence="3" id="KW-1185">Reference proteome</keyword>
<comment type="similarity">
    <text evidence="1">Belongs to the UPF0215 family.</text>
</comment>
<protein>
    <recommendedName>
        <fullName evidence="1">UPF0215 protein SACC_01670</fullName>
    </recommendedName>
</protein>
<reference evidence="2 3" key="1">
    <citation type="journal article" date="2022" name="Microbiol. Resour. Announc.">
        <title>Complete Genome Sequence of the Hyperthermophilic and Acidophilic Archaeon Saccharolobus caldissimus Strain HS-3T.</title>
        <authorList>
            <person name="Sakai H.D."/>
            <person name="Kurosawa N."/>
        </authorList>
    </citation>
    <scope>NUCLEOTIDE SEQUENCE [LARGE SCALE GENOMIC DNA]</scope>
    <source>
        <strain evidence="2 3">JCM32116</strain>
    </source>
</reference>
<evidence type="ECO:0000313" key="3">
    <source>
        <dbReference type="Proteomes" id="UP001319921"/>
    </source>
</evidence>
<dbReference type="HAMAP" id="MF_00582">
    <property type="entry name" value="UPF0215"/>
    <property type="match status" value="1"/>
</dbReference>
<dbReference type="InterPro" id="IPR002802">
    <property type="entry name" value="Endo_dU"/>
</dbReference>
<dbReference type="Gene3D" id="3.30.2170.10">
    <property type="entry name" value="archaeoglobus fulgidus dsm 4304 superfamily"/>
    <property type="match status" value="1"/>
</dbReference>
<sequence length="178" mass="20244">MLISGVDDGYFPLSFKGGKGKAPLVVVTFKGNEIVDLDWDLITVDGEDATVVLQKLRKGDIMILDGVIYAGFNYIEPYSNNMIFFYSKMPNKDIIEKTLKKHFSKDFNRIRNIMYVLNNLKEIPTRKGNVFVYSTFDLLFAKAIIEQYQVYSKIPEVLKSAHIIASSLGKFLVKNNKA</sequence>